<name>A0A1N7NZI2_9FLAO</name>
<reference evidence="1 2" key="1">
    <citation type="submission" date="2017-01" db="EMBL/GenBank/DDBJ databases">
        <authorList>
            <person name="Mah S.A."/>
            <person name="Swanson W.J."/>
            <person name="Moy G.W."/>
            <person name="Vacquier V.D."/>
        </authorList>
    </citation>
    <scope>NUCLEOTIDE SEQUENCE [LARGE SCALE GENOMIC DNA]</scope>
    <source>
        <strain evidence="1 2">DSM 18014</strain>
    </source>
</reference>
<protein>
    <recommendedName>
        <fullName evidence="3">Bacteriocin-type signal sequence-containing protein</fullName>
    </recommendedName>
</protein>
<organism evidence="1 2">
    <name type="scientific">Chryseobacterium gambrini</name>
    <dbReference type="NCBI Taxonomy" id="373672"/>
    <lineage>
        <taxon>Bacteria</taxon>
        <taxon>Pseudomonadati</taxon>
        <taxon>Bacteroidota</taxon>
        <taxon>Flavobacteriia</taxon>
        <taxon>Flavobacteriales</taxon>
        <taxon>Weeksellaceae</taxon>
        <taxon>Chryseobacterium group</taxon>
        <taxon>Chryseobacterium</taxon>
    </lineage>
</organism>
<dbReference type="AlphaFoldDB" id="A0A1N7NZI2"/>
<gene>
    <name evidence="1" type="ORF">SAMN05421785_105245</name>
</gene>
<dbReference type="STRING" id="373672.SAMN05421785_105245"/>
<sequence>MKNLRKLSKHELKSVLGGIEKCYYLQNGTKVCPCNIHTQYNCNGVCIPIGQACFDPPISL</sequence>
<dbReference type="RefSeq" id="WP_076393009.1">
    <property type="nucleotide sequence ID" value="NZ_CBDHHB010000002.1"/>
</dbReference>
<dbReference type="InterPro" id="IPR058074">
    <property type="entry name" value="Bacteriocin-like"/>
</dbReference>
<dbReference type="Proteomes" id="UP000185781">
    <property type="component" value="Unassembled WGS sequence"/>
</dbReference>
<evidence type="ECO:0000313" key="1">
    <source>
        <dbReference type="EMBL" id="SIT03732.1"/>
    </source>
</evidence>
<dbReference type="EMBL" id="FTOV01000005">
    <property type="protein sequence ID" value="SIT03732.1"/>
    <property type="molecule type" value="Genomic_DNA"/>
</dbReference>
<dbReference type="NCBIfam" id="NF047798">
    <property type="entry name" value="leader_Chryseo"/>
    <property type="match status" value="1"/>
</dbReference>
<evidence type="ECO:0008006" key="3">
    <source>
        <dbReference type="Google" id="ProtNLM"/>
    </source>
</evidence>
<proteinExistence type="predicted"/>
<dbReference type="OrthoDB" id="1270052at2"/>
<accession>A0A1N7NZI2</accession>
<evidence type="ECO:0000313" key="2">
    <source>
        <dbReference type="Proteomes" id="UP000185781"/>
    </source>
</evidence>